<dbReference type="PANTHER" id="PTHR39441">
    <property type="entry name" value="DUF2252 DOMAIN-CONTAINING PROTEIN"/>
    <property type="match status" value="1"/>
</dbReference>
<dbReference type="Pfam" id="PF10009">
    <property type="entry name" value="DUF2252"/>
    <property type="match status" value="1"/>
</dbReference>
<dbReference type="PANTHER" id="PTHR39441:SF1">
    <property type="entry name" value="DUF2252 DOMAIN-CONTAINING PROTEIN"/>
    <property type="match status" value="1"/>
</dbReference>
<sequence>MARQKLSKKAVKPKDRGPVLMRLRQAKMAKSVHAYVRGSTEKFYEWLATVQPHLLPDGPNIWICGDCHVGNLGPIGDMRGSTSIQIRDFDQTVIGNPAHDLIRLGVSLATAARGSDLPGIVTARMVEGLMTGYLDGIDPDGAIALPERPPAVHTAMKAATARTWKQLARDRLEDESPTIPLGKRFWPLAREELRELKQLTQQPGLLELVGHLYGGHRDDAEIVDAAYWVKGCSSLGKRRYAVLLSARGCTERPYRLLDFKEAGAPAAPRAPGAVMPRYNGERVVTGARRVCPELGNRMAQVRMLGTSFFVRELLPQDLKLDVETLDTRDAVSLATYLGHVVGLAHGQQMPSDVAQAWRRDLKARHGKSINAPFWLWTSIVDLIGLHERQYLEHCRAWAR</sequence>
<organism evidence="1 2">
    <name type="scientific">Ralstonia insidiosa</name>
    <dbReference type="NCBI Taxonomy" id="190721"/>
    <lineage>
        <taxon>Bacteria</taxon>
        <taxon>Pseudomonadati</taxon>
        <taxon>Pseudomonadota</taxon>
        <taxon>Betaproteobacteria</taxon>
        <taxon>Burkholderiales</taxon>
        <taxon>Burkholderiaceae</taxon>
        <taxon>Ralstonia</taxon>
    </lineage>
</organism>
<dbReference type="SUPFAM" id="SSF56112">
    <property type="entry name" value="Protein kinase-like (PK-like)"/>
    <property type="match status" value="1"/>
</dbReference>
<dbReference type="AlphaFoldDB" id="A0A848PAD0"/>
<accession>A0A848PAD0</accession>
<proteinExistence type="predicted"/>
<name>A0A848PAD0_9RALS</name>
<reference evidence="1 2" key="1">
    <citation type="submission" date="2020-04" db="EMBL/GenBank/DDBJ databases">
        <title>Ralstonia insidiosa genome sequencing and assembly.</title>
        <authorList>
            <person name="Martins R.C.R."/>
            <person name="Perdigao-Neto L.V."/>
            <person name="Levin A.S.S."/>
            <person name="Costa S.F."/>
        </authorList>
    </citation>
    <scope>NUCLEOTIDE SEQUENCE [LARGE SCALE GENOMIC DNA]</scope>
    <source>
        <strain evidence="1 2">5047</strain>
    </source>
</reference>
<evidence type="ECO:0000313" key="2">
    <source>
        <dbReference type="Proteomes" id="UP000575469"/>
    </source>
</evidence>
<gene>
    <name evidence="1" type="ORF">HGR00_30120</name>
</gene>
<evidence type="ECO:0000313" key="1">
    <source>
        <dbReference type="EMBL" id="NMV42173.1"/>
    </source>
</evidence>
<dbReference type="Proteomes" id="UP000575469">
    <property type="component" value="Unassembled WGS sequence"/>
</dbReference>
<dbReference type="EMBL" id="JABBZM010000052">
    <property type="protein sequence ID" value="NMV42173.1"/>
    <property type="molecule type" value="Genomic_DNA"/>
</dbReference>
<dbReference type="InterPro" id="IPR011009">
    <property type="entry name" value="Kinase-like_dom_sf"/>
</dbReference>
<protein>
    <submittedName>
        <fullName evidence="1">DUF2252 family protein</fullName>
    </submittedName>
</protein>
<dbReference type="RefSeq" id="WP_169342053.1">
    <property type="nucleotide sequence ID" value="NZ_JABBZM010000052.1"/>
</dbReference>
<comment type="caution">
    <text evidence="1">The sequence shown here is derived from an EMBL/GenBank/DDBJ whole genome shotgun (WGS) entry which is preliminary data.</text>
</comment>
<dbReference type="InterPro" id="IPR018721">
    <property type="entry name" value="DUF2252"/>
</dbReference>